<evidence type="ECO:0000259" key="3">
    <source>
        <dbReference type="Pfam" id="PF16900"/>
    </source>
</evidence>
<feature type="domain" description="Replication protein A 70 kDa DNA-binding subunit B/D first OB fold" evidence="2">
    <location>
        <begin position="5"/>
        <end position="109"/>
    </location>
</feature>
<organism evidence="4">
    <name type="scientific">Daucus carota subsp. sativus</name>
    <name type="common">Carrot</name>
    <dbReference type="NCBI Taxonomy" id="79200"/>
    <lineage>
        <taxon>Eukaryota</taxon>
        <taxon>Viridiplantae</taxon>
        <taxon>Streptophyta</taxon>
        <taxon>Embryophyta</taxon>
        <taxon>Tracheophyta</taxon>
        <taxon>Spermatophyta</taxon>
        <taxon>Magnoliopsida</taxon>
        <taxon>eudicotyledons</taxon>
        <taxon>Gunneridae</taxon>
        <taxon>Pentapetalae</taxon>
        <taxon>asterids</taxon>
        <taxon>campanulids</taxon>
        <taxon>Apiales</taxon>
        <taxon>Apiaceae</taxon>
        <taxon>Apioideae</taxon>
        <taxon>Scandiceae</taxon>
        <taxon>Daucinae</taxon>
        <taxon>Daucus</taxon>
        <taxon>Daucus sect. Daucus</taxon>
    </lineage>
</organism>
<dbReference type="Proteomes" id="UP000077755">
    <property type="component" value="Chromosome 8"/>
</dbReference>
<evidence type="ECO:0000256" key="1">
    <source>
        <dbReference type="ARBA" id="ARBA00023125"/>
    </source>
</evidence>
<proteinExistence type="predicted"/>
<dbReference type="GO" id="GO:0003677">
    <property type="term" value="F:DNA binding"/>
    <property type="evidence" value="ECO:0007669"/>
    <property type="project" value="UniProtKB-KW"/>
</dbReference>
<dbReference type="AlphaFoldDB" id="A0A175YKL1"/>
<dbReference type="PANTHER" id="PTHR47165">
    <property type="entry name" value="OS03G0429900 PROTEIN"/>
    <property type="match status" value="1"/>
</dbReference>
<dbReference type="SUPFAM" id="SSF50249">
    <property type="entry name" value="Nucleic acid-binding proteins"/>
    <property type="match status" value="3"/>
</dbReference>
<keyword evidence="1" id="KW-0238">DNA-binding</keyword>
<dbReference type="EMBL" id="CP093350">
    <property type="protein sequence ID" value="WOH11358.1"/>
    <property type="molecule type" value="Genomic_DNA"/>
</dbReference>
<dbReference type="Gene3D" id="2.40.50.140">
    <property type="entry name" value="Nucleic acid-binding proteins"/>
    <property type="match status" value="3"/>
</dbReference>
<dbReference type="EMBL" id="LNRQ01000008">
    <property type="protein sequence ID" value="KZM84115.1"/>
    <property type="molecule type" value="Genomic_DNA"/>
</dbReference>
<keyword evidence="6" id="KW-1185">Reference proteome</keyword>
<dbReference type="Pfam" id="PF02721">
    <property type="entry name" value="DUF223"/>
    <property type="match status" value="1"/>
</dbReference>
<dbReference type="Gramene" id="KZM84115">
    <property type="protein sequence ID" value="KZM84115"/>
    <property type="gene ID" value="DCAR_028338"/>
</dbReference>
<dbReference type="InterPro" id="IPR031657">
    <property type="entry name" value="REPA_OB_2"/>
</dbReference>
<name>A0A175YKL1_DAUCS</name>
<evidence type="ECO:0000259" key="2">
    <source>
        <dbReference type="Pfam" id="PF02721"/>
    </source>
</evidence>
<dbReference type="STRING" id="79200.A0A175YKL1"/>
<evidence type="ECO:0000313" key="6">
    <source>
        <dbReference type="Proteomes" id="UP000077755"/>
    </source>
</evidence>
<evidence type="ECO:0000313" key="4">
    <source>
        <dbReference type="EMBL" id="KZM84115.1"/>
    </source>
</evidence>
<reference evidence="5" key="2">
    <citation type="submission" date="2022-03" db="EMBL/GenBank/DDBJ databases">
        <title>Draft title - Genomic analysis of global carrot germplasm unveils the trajectory of domestication and the origin of high carotenoid orange carrot.</title>
        <authorList>
            <person name="Iorizzo M."/>
            <person name="Ellison S."/>
            <person name="Senalik D."/>
            <person name="Macko-Podgorni A."/>
            <person name="Grzebelus D."/>
            <person name="Bostan H."/>
            <person name="Rolling W."/>
            <person name="Curaba J."/>
            <person name="Simon P."/>
        </authorList>
    </citation>
    <scope>NUCLEOTIDE SEQUENCE</scope>
    <source>
        <tissue evidence="5">Leaf</tissue>
    </source>
</reference>
<dbReference type="CDD" id="cd04480">
    <property type="entry name" value="RPA1_DBD_A_like"/>
    <property type="match status" value="1"/>
</dbReference>
<dbReference type="OMA" id="IVGHEYS"/>
<accession>A0A175YKL1</accession>
<reference evidence="4" key="1">
    <citation type="journal article" date="2016" name="Nat. Genet.">
        <title>A high-quality carrot genome assembly provides new insights into carotenoid accumulation and asterid genome evolution.</title>
        <authorList>
            <person name="Iorizzo M."/>
            <person name="Ellison S."/>
            <person name="Senalik D."/>
            <person name="Zeng P."/>
            <person name="Satapoomin P."/>
            <person name="Huang J."/>
            <person name="Bowman M."/>
            <person name="Iovene M."/>
            <person name="Sanseverino W."/>
            <person name="Cavagnaro P."/>
            <person name="Yildiz M."/>
            <person name="Macko-Podgorni A."/>
            <person name="Moranska E."/>
            <person name="Grzebelus E."/>
            <person name="Grzebelus D."/>
            <person name="Ashrafi H."/>
            <person name="Zheng Z."/>
            <person name="Cheng S."/>
            <person name="Spooner D."/>
            <person name="Van Deynze A."/>
            <person name="Simon P."/>
        </authorList>
    </citation>
    <scope>NUCLEOTIDE SEQUENCE [LARGE SCALE GENOMIC DNA]</scope>
    <source>
        <tissue evidence="4">Leaf</tissue>
    </source>
</reference>
<dbReference type="CDD" id="cd04481">
    <property type="entry name" value="RPA1_DBD_B_like"/>
    <property type="match status" value="1"/>
</dbReference>
<protein>
    <submittedName>
        <fullName evidence="4">Uncharacterized protein</fullName>
    </submittedName>
</protein>
<dbReference type="InterPro" id="IPR012340">
    <property type="entry name" value="NA-bd_OB-fold"/>
</dbReference>
<gene>
    <name evidence="4" type="ORF">DCAR_028338</name>
    <name evidence="5" type="ORF">DCAR_0830840</name>
</gene>
<evidence type="ECO:0000313" key="5">
    <source>
        <dbReference type="EMBL" id="WOH11358.1"/>
    </source>
</evidence>
<sequence length="458" mass="52179">MASSQYTTIDNLKTGVDTYRIKARVISLWRGSTKEGEEFKSFNIVLIDQKGQRIHAFVPTKCAEEFQYQLYLGKLFSIKNFDVQHYKQTDKFRFLRKDTQLVFSKEMEIQELPDDGVTIPADGFDFYDLSQMEELTKQTTYLSDVVGIIKDYDNIRDLGNKHGKDQRQAKFIITDGSSQVNVTFWDKFGENFDKQMKTPLDQPVIIIISGCKVGKWNGQIDISNNNATRIYLNYKHHSVTQLRKLLKNPDFAKRLLGKAKAKPMLMATVEALGNMGKEAVEDLFMAHVRIVKIDENLKWFYNACTSCDKEMKIEQLGPICESCNRIVPYPQKKFKFWVVAEDNSGQMQVILGDREVRTITGRKASDLVHEIFSNQGTPKCLLDIVGHEYSMVIRLEETNIGKSFKLYWCNNICRGLVSLPANISDGASNSQAQTSQADTSKDDAQEISDVNLASSLNI</sequence>
<feature type="domain" description="Replication protein A OB" evidence="3">
    <location>
        <begin position="130"/>
        <end position="230"/>
    </location>
</feature>
<dbReference type="InterPro" id="IPR003871">
    <property type="entry name" value="RFA1B/D_OB_1st"/>
</dbReference>
<dbReference type="Pfam" id="PF16900">
    <property type="entry name" value="REPA_OB_2"/>
    <property type="match status" value="1"/>
</dbReference>
<dbReference type="PANTHER" id="PTHR47165:SF4">
    <property type="entry name" value="OS03G0429900 PROTEIN"/>
    <property type="match status" value="1"/>
</dbReference>